<evidence type="ECO:0000259" key="7">
    <source>
        <dbReference type="Pfam" id="PF12832"/>
    </source>
</evidence>
<dbReference type="InterPro" id="IPR036259">
    <property type="entry name" value="MFS_trans_sf"/>
</dbReference>
<evidence type="ECO:0000313" key="9">
    <source>
        <dbReference type="Proteomes" id="UP000288716"/>
    </source>
</evidence>
<feature type="transmembrane region" description="Helical" evidence="6">
    <location>
        <begin position="228"/>
        <end position="248"/>
    </location>
</feature>
<dbReference type="InterPro" id="IPR024989">
    <property type="entry name" value="MFS_assoc_dom"/>
</dbReference>
<proteinExistence type="inferred from homology"/>
<dbReference type="OrthoDB" id="7531894at2759"/>
<evidence type="ECO:0000256" key="3">
    <source>
        <dbReference type="ARBA" id="ARBA00022692"/>
    </source>
</evidence>
<dbReference type="InterPro" id="IPR051717">
    <property type="entry name" value="MFS_MFSD6"/>
</dbReference>
<dbReference type="AlphaFoldDB" id="A0A443SSC7"/>
<comment type="caution">
    <text evidence="8">The sequence shown here is derived from an EMBL/GenBank/DDBJ whole genome shotgun (WGS) entry which is preliminary data.</text>
</comment>
<feature type="domain" description="Major facilitator superfamily associated" evidence="7">
    <location>
        <begin position="4"/>
        <end position="303"/>
    </location>
</feature>
<evidence type="ECO:0000256" key="6">
    <source>
        <dbReference type="SAM" id="Phobius"/>
    </source>
</evidence>
<dbReference type="Proteomes" id="UP000288716">
    <property type="component" value="Unassembled WGS sequence"/>
</dbReference>
<keyword evidence="3 6" id="KW-0812">Transmembrane</keyword>
<keyword evidence="5 6" id="KW-0472">Membrane</keyword>
<sequence length="341" mass="37475">MGVITSLSDSVAMKQVAAKSVSYGSMRLFGTLGWGTGAFFAGVVNDERTQKYLPIKLPLYVPGLILIFGLLIIVDIVFVVIKFNQNKSSATDANVEINLKEVENSSEERVNKEEDKTSISVPREILTAFSKYPSLYQYTFIATVVGILTGFHWTYFYWLLAALVGERDTILPGLCNAVQTFCGELPFFLFAENIVNKIGCSMSLNISLLAFAVRYFCYAYLVPIVPPYFVLIVELTQGPAFGLFYSVITKIAQEYAIKAATNDNQSKSQRTFATMQGIMGGFFEGAGVGIGGLLGGLLIDNWKLSGVWLTGAILAVITVIINVFIEMIKSKRNSTNNVNEK</sequence>
<dbReference type="STRING" id="299467.A0A443SSC7"/>
<feature type="transmembrane region" description="Helical" evidence="6">
    <location>
        <begin position="170"/>
        <end position="190"/>
    </location>
</feature>
<comment type="subcellular location">
    <subcellularLocation>
        <location evidence="1">Membrane</location>
        <topology evidence="1">Multi-pass membrane protein</topology>
    </subcellularLocation>
</comment>
<name>A0A443SSC7_9ACAR</name>
<dbReference type="VEuPathDB" id="VectorBase:LDEU001617"/>
<feature type="transmembrane region" description="Helical" evidence="6">
    <location>
        <begin position="59"/>
        <end position="81"/>
    </location>
</feature>
<evidence type="ECO:0000256" key="2">
    <source>
        <dbReference type="ARBA" id="ARBA00005241"/>
    </source>
</evidence>
<dbReference type="Gene3D" id="1.20.1250.20">
    <property type="entry name" value="MFS general substrate transporter like domains"/>
    <property type="match status" value="1"/>
</dbReference>
<feature type="transmembrane region" description="Helical" evidence="6">
    <location>
        <begin position="305"/>
        <end position="325"/>
    </location>
</feature>
<evidence type="ECO:0000256" key="1">
    <source>
        <dbReference type="ARBA" id="ARBA00004141"/>
    </source>
</evidence>
<dbReference type="EMBL" id="NCKV01000509">
    <property type="protein sequence ID" value="RWS30424.1"/>
    <property type="molecule type" value="Genomic_DNA"/>
</dbReference>
<keyword evidence="4 6" id="KW-1133">Transmembrane helix</keyword>
<protein>
    <submittedName>
        <fullName evidence="8">Major facilitator superfamily domain-containing protein 6-like protein</fullName>
    </submittedName>
</protein>
<organism evidence="8 9">
    <name type="scientific">Leptotrombidium deliense</name>
    <dbReference type="NCBI Taxonomy" id="299467"/>
    <lineage>
        <taxon>Eukaryota</taxon>
        <taxon>Metazoa</taxon>
        <taxon>Ecdysozoa</taxon>
        <taxon>Arthropoda</taxon>
        <taxon>Chelicerata</taxon>
        <taxon>Arachnida</taxon>
        <taxon>Acari</taxon>
        <taxon>Acariformes</taxon>
        <taxon>Trombidiformes</taxon>
        <taxon>Prostigmata</taxon>
        <taxon>Anystina</taxon>
        <taxon>Parasitengona</taxon>
        <taxon>Trombiculoidea</taxon>
        <taxon>Trombiculidae</taxon>
        <taxon>Leptotrombidium</taxon>
    </lineage>
</organism>
<feature type="transmembrane region" description="Helical" evidence="6">
    <location>
        <begin position="135"/>
        <end position="158"/>
    </location>
</feature>
<gene>
    <name evidence="8" type="ORF">B4U80_05155</name>
</gene>
<evidence type="ECO:0000313" key="8">
    <source>
        <dbReference type="EMBL" id="RWS30424.1"/>
    </source>
</evidence>
<reference evidence="8 9" key="1">
    <citation type="journal article" date="2018" name="Gigascience">
        <title>Genomes of trombidid mites reveal novel predicted allergens and laterally-transferred genes associated with secondary metabolism.</title>
        <authorList>
            <person name="Dong X."/>
            <person name="Chaisiri K."/>
            <person name="Xia D."/>
            <person name="Armstrong S.D."/>
            <person name="Fang Y."/>
            <person name="Donnelly M.J."/>
            <person name="Kadowaki T."/>
            <person name="McGarry J.W."/>
            <person name="Darby A.C."/>
            <person name="Makepeace B.L."/>
        </authorList>
    </citation>
    <scope>NUCLEOTIDE SEQUENCE [LARGE SCALE GENOMIC DNA]</scope>
    <source>
        <strain evidence="8">UoL-UT</strain>
    </source>
</reference>
<dbReference type="PANTHER" id="PTHR16172:SF30">
    <property type="entry name" value="SUGAR BABY, ISOFORM C"/>
    <property type="match status" value="1"/>
</dbReference>
<dbReference type="SUPFAM" id="SSF103473">
    <property type="entry name" value="MFS general substrate transporter"/>
    <property type="match status" value="1"/>
</dbReference>
<comment type="similarity">
    <text evidence="2">Belongs to the major facilitator superfamily. MFSD6 family.</text>
</comment>
<evidence type="ECO:0000256" key="5">
    <source>
        <dbReference type="ARBA" id="ARBA00023136"/>
    </source>
</evidence>
<feature type="transmembrane region" description="Helical" evidence="6">
    <location>
        <begin position="277"/>
        <end position="299"/>
    </location>
</feature>
<dbReference type="PANTHER" id="PTHR16172">
    <property type="entry name" value="MAJOR FACILITATOR SUPERFAMILY DOMAIN-CONTAINING PROTEIN 6-LIKE"/>
    <property type="match status" value="1"/>
</dbReference>
<dbReference type="Pfam" id="PF12832">
    <property type="entry name" value="MFS_1_like"/>
    <property type="match status" value="1"/>
</dbReference>
<feature type="transmembrane region" description="Helical" evidence="6">
    <location>
        <begin position="202"/>
        <end position="222"/>
    </location>
</feature>
<keyword evidence="9" id="KW-1185">Reference proteome</keyword>
<evidence type="ECO:0000256" key="4">
    <source>
        <dbReference type="ARBA" id="ARBA00022989"/>
    </source>
</evidence>
<accession>A0A443SSC7</accession>
<dbReference type="GO" id="GO:0016020">
    <property type="term" value="C:membrane"/>
    <property type="evidence" value="ECO:0007669"/>
    <property type="project" value="UniProtKB-SubCell"/>
</dbReference>